<organism evidence="3 4">
    <name type="scientific">Caenorhabditis briggsae</name>
    <dbReference type="NCBI Taxonomy" id="6238"/>
    <lineage>
        <taxon>Eukaryota</taxon>
        <taxon>Metazoa</taxon>
        <taxon>Ecdysozoa</taxon>
        <taxon>Nematoda</taxon>
        <taxon>Chromadorea</taxon>
        <taxon>Rhabditida</taxon>
        <taxon>Rhabditina</taxon>
        <taxon>Rhabditomorpha</taxon>
        <taxon>Rhabditoidea</taxon>
        <taxon>Rhabditidae</taxon>
        <taxon>Peloderinae</taxon>
        <taxon>Caenorhabditis</taxon>
    </lineage>
</organism>
<keyword evidence="4" id="KW-1185">Reference proteome</keyword>
<dbReference type="InParanoid" id="A8XGC5"/>
<evidence type="ECO:0000313" key="4">
    <source>
        <dbReference type="Proteomes" id="UP000008549"/>
    </source>
</evidence>
<dbReference type="Proteomes" id="UP000008549">
    <property type="component" value="Unassembled WGS sequence"/>
</dbReference>
<accession>A8XGC5</accession>
<dbReference type="GO" id="GO:0030289">
    <property type="term" value="C:protein phosphatase 4 complex"/>
    <property type="evidence" value="ECO:0000318"/>
    <property type="project" value="GO_Central"/>
</dbReference>
<comment type="similarity">
    <text evidence="1">Belongs to the PPP4R2 family.</text>
</comment>
<dbReference type="Pfam" id="PF09184">
    <property type="entry name" value="PPP4R2"/>
    <property type="match status" value="1"/>
</dbReference>
<dbReference type="STRING" id="6238.A8XGC5"/>
<evidence type="ECO:0000256" key="2">
    <source>
        <dbReference type="SAM" id="MobiDB-lite"/>
    </source>
</evidence>
<feature type="region of interest" description="Disordered" evidence="2">
    <location>
        <begin position="287"/>
        <end position="447"/>
    </location>
</feature>
<dbReference type="InterPro" id="IPR015267">
    <property type="entry name" value="PPP4R2"/>
</dbReference>
<gene>
    <name evidence="5" type="primary">ppfr-2</name>
    <name evidence="3" type="synonym">Cbr-ppfr-2</name>
    <name evidence="5" type="ORF">CBG12687</name>
    <name evidence="3" type="ORF">CBG_12687</name>
</gene>
<feature type="compositionally biased region" description="Basic and acidic residues" evidence="2">
    <location>
        <begin position="342"/>
        <end position="412"/>
    </location>
</feature>
<reference evidence="3 4" key="2">
    <citation type="journal article" date="2011" name="PLoS Genet.">
        <title>Caenorhabditis briggsae recombinant inbred line genotypes reveal inter-strain incompatibility and the evolution of recombination.</title>
        <authorList>
            <person name="Ross J.A."/>
            <person name="Koboldt D.C."/>
            <person name="Staisch J.E."/>
            <person name="Chamberlin H.M."/>
            <person name="Gupta B.P."/>
            <person name="Miller R.D."/>
            <person name="Baird S.E."/>
            <person name="Haag E.S."/>
        </authorList>
    </citation>
    <scope>NUCLEOTIDE SEQUENCE [LARGE SCALE GENOMIC DNA]</scope>
    <source>
        <strain evidence="3 4">AF16</strain>
    </source>
</reference>
<dbReference type="eggNOG" id="KOG3175">
    <property type="taxonomic scope" value="Eukaryota"/>
</dbReference>
<reference evidence="3 4" key="1">
    <citation type="journal article" date="2003" name="PLoS Biol.">
        <title>The genome sequence of Caenorhabditis briggsae: a platform for comparative genomics.</title>
        <authorList>
            <person name="Stein L.D."/>
            <person name="Bao Z."/>
            <person name="Blasiar D."/>
            <person name="Blumenthal T."/>
            <person name="Brent M.R."/>
            <person name="Chen N."/>
            <person name="Chinwalla A."/>
            <person name="Clarke L."/>
            <person name="Clee C."/>
            <person name="Coghlan A."/>
            <person name="Coulson A."/>
            <person name="D'Eustachio P."/>
            <person name="Fitch D.H."/>
            <person name="Fulton L.A."/>
            <person name="Fulton R.E."/>
            <person name="Griffiths-Jones S."/>
            <person name="Harris T.W."/>
            <person name="Hillier L.W."/>
            <person name="Kamath R."/>
            <person name="Kuwabara P.E."/>
            <person name="Mardis E.R."/>
            <person name="Marra M.A."/>
            <person name="Miner T.L."/>
            <person name="Minx P."/>
            <person name="Mullikin J.C."/>
            <person name="Plumb R.W."/>
            <person name="Rogers J."/>
            <person name="Schein J.E."/>
            <person name="Sohrmann M."/>
            <person name="Spieth J."/>
            <person name="Stajich J.E."/>
            <person name="Wei C."/>
            <person name="Willey D."/>
            <person name="Wilson R.K."/>
            <person name="Durbin R."/>
            <person name="Waterston R.H."/>
        </authorList>
    </citation>
    <scope>NUCLEOTIDE SEQUENCE [LARGE SCALE GENOMIC DNA]</scope>
    <source>
        <strain evidence="3 4">AF16</strain>
    </source>
</reference>
<dbReference type="WormBase" id="CBG12687">
    <property type="protein sequence ID" value="CBP17653"/>
    <property type="gene ID" value="WBGene00033601"/>
    <property type="gene designation" value="Cbr-ppfr-2"/>
</dbReference>
<evidence type="ECO:0000313" key="3">
    <source>
        <dbReference type="EMBL" id="CAP31631.2"/>
    </source>
</evidence>
<dbReference type="PANTHER" id="PTHR16487:SF0">
    <property type="entry name" value="PROTEIN PHOSPHATASE 4 REGULATORY SUBUNIT 2-RELATED"/>
    <property type="match status" value="1"/>
</dbReference>
<feature type="compositionally biased region" description="Basic and acidic residues" evidence="2">
    <location>
        <begin position="426"/>
        <end position="436"/>
    </location>
</feature>
<feature type="compositionally biased region" description="Low complexity" evidence="2">
    <location>
        <begin position="308"/>
        <end position="317"/>
    </location>
</feature>
<dbReference type="PANTHER" id="PTHR16487">
    <property type="entry name" value="PPP4R2-RELATED PROTEIN"/>
    <property type="match status" value="1"/>
</dbReference>
<protein>
    <submittedName>
        <fullName evidence="3">Protein CBR-PPFR-2</fullName>
    </submittedName>
</protein>
<evidence type="ECO:0000313" key="5">
    <source>
        <dbReference type="WormBase" id="CBG12687"/>
    </source>
</evidence>
<name>A8XGC5_CAEBR</name>
<dbReference type="HOGENOM" id="CLU_049660_0_0_1"/>
<evidence type="ECO:0000256" key="1">
    <source>
        <dbReference type="ARBA" id="ARBA00009207"/>
    </source>
</evidence>
<dbReference type="AlphaFoldDB" id="A8XGC5"/>
<dbReference type="OMA" id="DMSQKSM"/>
<dbReference type="EMBL" id="HE600940">
    <property type="protein sequence ID" value="CAP31631.2"/>
    <property type="molecule type" value="Genomic_DNA"/>
</dbReference>
<dbReference type="GO" id="GO:0005634">
    <property type="term" value="C:nucleus"/>
    <property type="evidence" value="ECO:0000318"/>
    <property type="project" value="GO_Central"/>
</dbReference>
<sequence length="447" mass="50625">MVKSPGTSPDRKKAKIDVYPMVVKDPQAREINAAHLLSYTTALSGFEIPTEVFKSLIFYFYLIFLQDQLATVDGDCFRHHPNEEVEQYFRASAQWGVPAIAWNIVRPAFLWKLEVSTLSFLHMFIDSFQFCITEFMHVEKVKKVEAAKLADPINENEKAEKDTPAKEKMSILGHKINLIKTTPVVFNTEESMEFVLDKAKGFDGFPFTWQRLCELFTEPMKHYNTIDKFLRAIEKVINVVTTINEHGARSFGDWDVPHSHQQNLENLFFGAVDEVEMMDLEKLKHENEEPLDMSQKSMPAPRAPPRSPSSSPKAMSPGTSPKAISPVSSPKAGLTATQNQSPKKEEPKEVEAKEELKDESKEGAKNDVKEKDGATEPKEEPMEMSKDDQKEESKETQKPEVTEETKAEEPKSETPAVSEAADEEMPEHPDEKVNKDEEMEYTPAAAI</sequence>
<proteinExistence type="inferred from homology"/>
<dbReference type="GO" id="GO:0019888">
    <property type="term" value="F:protein phosphatase regulator activity"/>
    <property type="evidence" value="ECO:0000318"/>
    <property type="project" value="GO_Central"/>
</dbReference>
<dbReference type="GO" id="GO:0005737">
    <property type="term" value="C:cytoplasm"/>
    <property type="evidence" value="ECO:0000318"/>
    <property type="project" value="GO_Central"/>
</dbReference>
<dbReference type="FunCoup" id="A8XGC5">
    <property type="interactions" value="106"/>
</dbReference>